<name>A0A917EWV5_9MICO</name>
<gene>
    <name evidence="2" type="ORF">GCM10011399_09650</name>
</gene>
<protein>
    <submittedName>
        <fullName evidence="2">Uncharacterized protein</fullName>
    </submittedName>
</protein>
<sequence>MIAVAIACFSMLPVFLVGPAANAAEPGGSSFGFAAGAASTSGQVDAQITSAAANASGVSTDRDGYTVNKPTEATVAPGSSTNRDWAALVLVDGGWPTTDNNVTVILQWMDSENDPQSWWLRNNPLNNGYGSGGGAGFGSYPELVTAARDAAINLSQNSVYSAIIADFAASAPVSTTVAAIEASPWASSHYGYGSIWHGVDVPIVAADSSAW</sequence>
<proteinExistence type="predicted"/>
<feature type="chain" id="PRO_5038077082" evidence="1">
    <location>
        <begin position="24"/>
        <end position="211"/>
    </location>
</feature>
<keyword evidence="1" id="KW-0732">Signal</keyword>
<evidence type="ECO:0000313" key="3">
    <source>
        <dbReference type="Proteomes" id="UP000598775"/>
    </source>
</evidence>
<comment type="caution">
    <text evidence="2">The sequence shown here is derived from an EMBL/GenBank/DDBJ whole genome shotgun (WGS) entry which is preliminary data.</text>
</comment>
<dbReference type="Proteomes" id="UP000598775">
    <property type="component" value="Unassembled WGS sequence"/>
</dbReference>
<dbReference type="AlphaFoldDB" id="A0A917EWV5"/>
<evidence type="ECO:0000313" key="2">
    <source>
        <dbReference type="EMBL" id="GGF18028.1"/>
    </source>
</evidence>
<dbReference type="RefSeq" id="WP_188674655.1">
    <property type="nucleotide sequence ID" value="NZ_BMGP01000002.1"/>
</dbReference>
<organism evidence="2 3">
    <name type="scientific">Subtercola lobariae</name>
    <dbReference type="NCBI Taxonomy" id="1588641"/>
    <lineage>
        <taxon>Bacteria</taxon>
        <taxon>Bacillati</taxon>
        <taxon>Actinomycetota</taxon>
        <taxon>Actinomycetes</taxon>
        <taxon>Micrococcales</taxon>
        <taxon>Microbacteriaceae</taxon>
        <taxon>Subtercola</taxon>
    </lineage>
</organism>
<feature type="signal peptide" evidence="1">
    <location>
        <begin position="1"/>
        <end position="23"/>
    </location>
</feature>
<reference evidence="2 3" key="1">
    <citation type="journal article" date="2014" name="Int. J. Syst. Evol. Microbiol.">
        <title>Complete genome sequence of Corynebacterium casei LMG S-19264T (=DSM 44701T), isolated from a smear-ripened cheese.</title>
        <authorList>
            <consortium name="US DOE Joint Genome Institute (JGI-PGF)"/>
            <person name="Walter F."/>
            <person name="Albersmeier A."/>
            <person name="Kalinowski J."/>
            <person name="Ruckert C."/>
        </authorList>
    </citation>
    <scope>NUCLEOTIDE SEQUENCE [LARGE SCALE GENOMIC DNA]</scope>
    <source>
        <strain evidence="2 3">CGMCC 1.12976</strain>
    </source>
</reference>
<accession>A0A917EWV5</accession>
<dbReference type="EMBL" id="BMGP01000002">
    <property type="protein sequence ID" value="GGF18028.1"/>
    <property type="molecule type" value="Genomic_DNA"/>
</dbReference>
<keyword evidence="3" id="KW-1185">Reference proteome</keyword>
<evidence type="ECO:0000256" key="1">
    <source>
        <dbReference type="SAM" id="SignalP"/>
    </source>
</evidence>